<evidence type="ECO:0000313" key="8">
    <source>
        <dbReference type="EMBL" id="OGF74615.1"/>
    </source>
</evidence>
<reference evidence="8 9" key="1">
    <citation type="journal article" date="2016" name="Nat. Commun.">
        <title>Thousands of microbial genomes shed light on interconnected biogeochemical processes in an aquifer system.</title>
        <authorList>
            <person name="Anantharaman K."/>
            <person name="Brown C.T."/>
            <person name="Hug L.A."/>
            <person name="Sharon I."/>
            <person name="Castelle C.J."/>
            <person name="Probst A.J."/>
            <person name="Thomas B.C."/>
            <person name="Singh A."/>
            <person name="Wilkins M.J."/>
            <person name="Karaoz U."/>
            <person name="Brodie E.L."/>
            <person name="Williams K.H."/>
            <person name="Hubbard S.S."/>
            <person name="Banfield J.F."/>
        </authorList>
    </citation>
    <scope>NUCLEOTIDE SEQUENCE [LARGE SCALE GENOMIC DNA]</scope>
</reference>
<evidence type="ECO:0000259" key="6">
    <source>
        <dbReference type="PROSITE" id="PS51332"/>
    </source>
</evidence>
<dbReference type="AlphaFoldDB" id="A0A1F5WG76"/>
<evidence type="ECO:0000256" key="4">
    <source>
        <dbReference type="ARBA" id="ARBA00023004"/>
    </source>
</evidence>
<dbReference type="STRING" id="1798338.A3J56_02400"/>
<keyword evidence="3" id="KW-0479">Metal-binding</keyword>
<dbReference type="SUPFAM" id="SSF102114">
    <property type="entry name" value="Radical SAM enzymes"/>
    <property type="match status" value="1"/>
</dbReference>
<comment type="caution">
    <text evidence="8">The sequence shown here is derived from an EMBL/GenBank/DDBJ whole genome shotgun (WGS) entry which is preliminary data.</text>
</comment>
<dbReference type="InterPro" id="IPR034466">
    <property type="entry name" value="Methyltransferase_Class_B"/>
</dbReference>
<comment type="cofactor">
    <cofactor evidence="1">
        <name>[4Fe-4S] cluster</name>
        <dbReference type="ChEBI" id="CHEBI:49883"/>
    </cofactor>
</comment>
<protein>
    <submittedName>
        <fullName evidence="8">Uncharacterized protein</fullName>
    </submittedName>
</protein>
<feature type="domain" description="Radical SAM core" evidence="7">
    <location>
        <begin position="190"/>
        <end position="420"/>
    </location>
</feature>
<dbReference type="SFLD" id="SFLDG01123">
    <property type="entry name" value="methyltransferase_(Class_B)"/>
    <property type="match status" value="1"/>
</dbReference>
<accession>A0A1F5WG76</accession>
<dbReference type="SMART" id="SM00729">
    <property type="entry name" value="Elp3"/>
    <property type="match status" value="1"/>
</dbReference>
<sequence>MRVALVIPPSLFLSDERSFMHIGILKIAGVLEQARVPVDVLDFSGVSNYLDALETYYTHHGNAVFGITATSPQIPATAAIAEHIRLMRQNAKIILGGPHITLVHAAYKKELRRNSLGRATRALQQMMNRADVVVAGDGEEAIFDALKDNASPIIDADERTSPLFLSRQKLGELPFPARHLVDVSSYHYTINGTPALSMIAQLGCPFNCGFCGGRNAPFLRMVRLRPTDSVIAEMRHIYETYNIRGIMFYDDELNVNKQVVELMGAIEKLGKELGIEWKLRGFVKAELFTDEQAKVMYRAGFRELLVGFESGAQRILENINKRATQNDNTRCAKIAHEHGLRIKALMSIGHPGETEETIRETKDWILYIKPDAFDLTRITLYPGSPYFDDAEPHPSEKGIWVYKAKSGDRLYSREVDYRTDYLYYKGDRGDRMGLNKFFAYTDALSVDDLANLRDEMEQDVRNKLGQPYQTDAPALQFEHSMGQGLSLPDFILKSSTTA</sequence>
<dbReference type="SFLD" id="SFLDS00029">
    <property type="entry name" value="Radical_SAM"/>
    <property type="match status" value="1"/>
</dbReference>
<dbReference type="GO" id="GO:0031419">
    <property type="term" value="F:cobalamin binding"/>
    <property type="evidence" value="ECO:0007669"/>
    <property type="project" value="InterPro"/>
</dbReference>
<dbReference type="InterPro" id="IPR006158">
    <property type="entry name" value="Cobalamin-bd"/>
</dbReference>
<evidence type="ECO:0000259" key="7">
    <source>
        <dbReference type="PROSITE" id="PS51918"/>
    </source>
</evidence>
<dbReference type="SFLD" id="SFLDG01082">
    <property type="entry name" value="B12-binding_domain_containing"/>
    <property type="match status" value="1"/>
</dbReference>
<dbReference type="InterPro" id="IPR051198">
    <property type="entry name" value="BchE-like"/>
</dbReference>
<proteinExistence type="predicted"/>
<dbReference type="Proteomes" id="UP000178406">
    <property type="component" value="Unassembled WGS sequence"/>
</dbReference>
<dbReference type="InterPro" id="IPR023404">
    <property type="entry name" value="rSAM_horseshoe"/>
</dbReference>
<evidence type="ECO:0000256" key="3">
    <source>
        <dbReference type="ARBA" id="ARBA00022723"/>
    </source>
</evidence>
<evidence type="ECO:0000313" key="9">
    <source>
        <dbReference type="Proteomes" id="UP000178406"/>
    </source>
</evidence>
<dbReference type="Gene3D" id="3.80.30.20">
    <property type="entry name" value="tm_1862 like domain"/>
    <property type="match status" value="1"/>
</dbReference>
<keyword evidence="5" id="KW-0411">Iron-sulfur</keyword>
<dbReference type="InterPro" id="IPR006638">
    <property type="entry name" value="Elp3/MiaA/NifB-like_rSAM"/>
</dbReference>
<feature type="domain" description="B12-binding" evidence="6">
    <location>
        <begin position="7"/>
        <end position="156"/>
    </location>
</feature>
<dbReference type="CDD" id="cd01335">
    <property type="entry name" value="Radical_SAM"/>
    <property type="match status" value="1"/>
</dbReference>
<dbReference type="PROSITE" id="PS51332">
    <property type="entry name" value="B12_BINDING"/>
    <property type="match status" value="1"/>
</dbReference>
<evidence type="ECO:0000256" key="2">
    <source>
        <dbReference type="ARBA" id="ARBA00022691"/>
    </source>
</evidence>
<dbReference type="GO" id="GO:0051539">
    <property type="term" value="F:4 iron, 4 sulfur cluster binding"/>
    <property type="evidence" value="ECO:0007669"/>
    <property type="project" value="UniProtKB-KW"/>
</dbReference>
<evidence type="ECO:0000256" key="5">
    <source>
        <dbReference type="ARBA" id="ARBA00023014"/>
    </source>
</evidence>
<dbReference type="PANTHER" id="PTHR43409">
    <property type="entry name" value="ANAEROBIC MAGNESIUM-PROTOPORPHYRIN IX MONOMETHYL ESTER CYCLASE-RELATED"/>
    <property type="match status" value="1"/>
</dbReference>
<name>A0A1F5WG76_9BACT</name>
<keyword evidence="2" id="KW-0949">S-adenosyl-L-methionine</keyword>
<dbReference type="Gene3D" id="3.40.50.280">
    <property type="entry name" value="Cobalamin-binding domain"/>
    <property type="match status" value="1"/>
</dbReference>
<dbReference type="Pfam" id="PF04055">
    <property type="entry name" value="Radical_SAM"/>
    <property type="match status" value="1"/>
</dbReference>
<dbReference type="GO" id="GO:0003824">
    <property type="term" value="F:catalytic activity"/>
    <property type="evidence" value="ECO:0007669"/>
    <property type="project" value="InterPro"/>
</dbReference>
<dbReference type="PANTHER" id="PTHR43409:SF16">
    <property type="entry name" value="SLR0320 PROTEIN"/>
    <property type="match status" value="1"/>
</dbReference>
<dbReference type="EMBL" id="MFHQ01000009">
    <property type="protein sequence ID" value="OGF74615.1"/>
    <property type="molecule type" value="Genomic_DNA"/>
</dbReference>
<dbReference type="PROSITE" id="PS51918">
    <property type="entry name" value="RADICAL_SAM"/>
    <property type="match status" value="1"/>
</dbReference>
<keyword evidence="4" id="KW-0408">Iron</keyword>
<organism evidence="8 9">
    <name type="scientific">Candidatus Giovannonibacteria bacterium RIFCSPHIGHO2_02_FULL_46_20</name>
    <dbReference type="NCBI Taxonomy" id="1798338"/>
    <lineage>
        <taxon>Bacteria</taxon>
        <taxon>Candidatus Giovannoniibacteriota</taxon>
    </lineage>
</organism>
<dbReference type="GO" id="GO:0005829">
    <property type="term" value="C:cytosol"/>
    <property type="evidence" value="ECO:0007669"/>
    <property type="project" value="TreeGrafter"/>
</dbReference>
<gene>
    <name evidence="8" type="ORF">A3J56_02400</name>
</gene>
<dbReference type="GO" id="GO:0046872">
    <property type="term" value="F:metal ion binding"/>
    <property type="evidence" value="ECO:0007669"/>
    <property type="project" value="UniProtKB-KW"/>
</dbReference>
<evidence type="ECO:0000256" key="1">
    <source>
        <dbReference type="ARBA" id="ARBA00001966"/>
    </source>
</evidence>
<dbReference type="InterPro" id="IPR007197">
    <property type="entry name" value="rSAM"/>
</dbReference>
<dbReference type="InterPro" id="IPR058240">
    <property type="entry name" value="rSAM_sf"/>
</dbReference>